<accession>A0A182QJZ1</accession>
<evidence type="ECO:0000313" key="1">
    <source>
        <dbReference type="EnsemblMetazoa" id="AFAF011787-PA"/>
    </source>
</evidence>
<sequence>MHMLRGSVDSTRYRRDLVCIAAVVMIGLAAVAEAGLAPLLYGAAPLAPAPLALAAPHTTILQSNAEPKLIASAPAFAYAPAPLTYAAAAAPTSTRGTYGQYDWCDKLPANDPKSFHLPPDHELHVPNEPLAPVDPTDGNDLYDTNQYHRNGRRIPVQQLHQIHAALCERENHCCCAISCSFCTEKATHLLTLVTQGSDIKKRRKHVPAVISSFLDRTAGNTSSTDETIASICTN</sequence>
<evidence type="ECO:0000313" key="2">
    <source>
        <dbReference type="Proteomes" id="UP000075886"/>
    </source>
</evidence>
<dbReference type="Proteomes" id="UP000075886">
    <property type="component" value="Unassembled WGS sequence"/>
</dbReference>
<protein>
    <submittedName>
        <fullName evidence="1">Uncharacterized protein</fullName>
    </submittedName>
</protein>
<reference evidence="2" key="1">
    <citation type="submission" date="2014-01" db="EMBL/GenBank/DDBJ databases">
        <title>The Genome Sequence of Anopheles farauti FAR1 (V2).</title>
        <authorList>
            <consortium name="The Broad Institute Genomics Platform"/>
            <person name="Neafsey D.E."/>
            <person name="Besansky N."/>
            <person name="Howell P."/>
            <person name="Walton C."/>
            <person name="Young S.K."/>
            <person name="Zeng Q."/>
            <person name="Gargeya S."/>
            <person name="Fitzgerald M."/>
            <person name="Haas B."/>
            <person name="Abouelleil A."/>
            <person name="Allen A.W."/>
            <person name="Alvarado L."/>
            <person name="Arachchi H.M."/>
            <person name="Berlin A.M."/>
            <person name="Chapman S.B."/>
            <person name="Gainer-Dewar J."/>
            <person name="Goldberg J."/>
            <person name="Griggs A."/>
            <person name="Gujja S."/>
            <person name="Hansen M."/>
            <person name="Howarth C."/>
            <person name="Imamovic A."/>
            <person name="Ireland A."/>
            <person name="Larimer J."/>
            <person name="McCowan C."/>
            <person name="Murphy C."/>
            <person name="Pearson M."/>
            <person name="Poon T.W."/>
            <person name="Priest M."/>
            <person name="Roberts A."/>
            <person name="Saif S."/>
            <person name="Shea T."/>
            <person name="Sisk P."/>
            <person name="Sykes S."/>
            <person name="Wortman J."/>
            <person name="Nusbaum C."/>
            <person name="Birren B."/>
        </authorList>
    </citation>
    <scope>NUCLEOTIDE SEQUENCE [LARGE SCALE GENOMIC DNA]</scope>
    <source>
        <strain evidence="2">FAR1</strain>
    </source>
</reference>
<keyword evidence="2" id="KW-1185">Reference proteome</keyword>
<dbReference type="EMBL" id="AXCN02000743">
    <property type="status" value="NOT_ANNOTATED_CDS"/>
    <property type="molecule type" value="Genomic_DNA"/>
</dbReference>
<dbReference type="VEuPathDB" id="VectorBase:AFAF011787"/>
<dbReference type="EnsemblMetazoa" id="AFAF011787-RA">
    <property type="protein sequence ID" value="AFAF011787-PA"/>
    <property type="gene ID" value="AFAF011787"/>
</dbReference>
<dbReference type="AlphaFoldDB" id="A0A182QJZ1"/>
<reference evidence="1" key="2">
    <citation type="submission" date="2020-05" db="UniProtKB">
        <authorList>
            <consortium name="EnsemblMetazoa"/>
        </authorList>
    </citation>
    <scope>IDENTIFICATION</scope>
    <source>
        <strain evidence="1">FAR1</strain>
    </source>
</reference>
<dbReference type="EMBL" id="AXCN02000742">
    <property type="status" value="NOT_ANNOTATED_CDS"/>
    <property type="molecule type" value="Genomic_DNA"/>
</dbReference>
<dbReference type="STRING" id="69004.A0A182QJZ1"/>
<name>A0A182QJZ1_9DIPT</name>
<proteinExistence type="predicted"/>
<organism evidence="1 2">
    <name type="scientific">Anopheles farauti</name>
    <dbReference type="NCBI Taxonomy" id="69004"/>
    <lineage>
        <taxon>Eukaryota</taxon>
        <taxon>Metazoa</taxon>
        <taxon>Ecdysozoa</taxon>
        <taxon>Arthropoda</taxon>
        <taxon>Hexapoda</taxon>
        <taxon>Insecta</taxon>
        <taxon>Pterygota</taxon>
        <taxon>Neoptera</taxon>
        <taxon>Endopterygota</taxon>
        <taxon>Diptera</taxon>
        <taxon>Nematocera</taxon>
        <taxon>Culicoidea</taxon>
        <taxon>Culicidae</taxon>
        <taxon>Anophelinae</taxon>
        <taxon>Anopheles</taxon>
    </lineage>
</organism>